<protein>
    <submittedName>
        <fullName evidence="1">Uncharacterized protein</fullName>
    </submittedName>
</protein>
<name>A0ABU3WTG6_9NOCA</name>
<comment type="caution">
    <text evidence="1">The sequence shown here is derived from an EMBL/GenBank/DDBJ whole genome shotgun (WGS) entry which is preliminary data.</text>
</comment>
<evidence type="ECO:0000313" key="1">
    <source>
        <dbReference type="EMBL" id="MDV2477291.1"/>
    </source>
</evidence>
<gene>
    <name evidence="1" type="ORF">F8M49_21515</name>
</gene>
<proteinExistence type="predicted"/>
<sequence length="140" mass="15361">MTDYTVHITRADADDRAWTVEVSERPDWTFREKSFTAVDARVRDLARTHDGADPAAVTITRARVRVGDVDVTDQLADLDALRRRAQETAKAIGARTVDLVATLRGQAGLTTRDTGSVLGLTGSRVNQLENAPKAEQESDR</sequence>
<organism evidence="1 2">
    <name type="scientific">Rhodococcus zopfii</name>
    <dbReference type="NCBI Taxonomy" id="43772"/>
    <lineage>
        <taxon>Bacteria</taxon>
        <taxon>Bacillati</taxon>
        <taxon>Actinomycetota</taxon>
        <taxon>Actinomycetes</taxon>
        <taxon>Mycobacteriales</taxon>
        <taxon>Nocardiaceae</taxon>
        <taxon>Rhodococcus</taxon>
    </lineage>
</organism>
<dbReference type="Proteomes" id="UP001275440">
    <property type="component" value="Unassembled WGS sequence"/>
</dbReference>
<dbReference type="EMBL" id="WBMO01000003">
    <property type="protein sequence ID" value="MDV2477291.1"/>
    <property type="molecule type" value="Genomic_DNA"/>
</dbReference>
<reference evidence="1 2" key="1">
    <citation type="submission" date="2019-10" db="EMBL/GenBank/DDBJ databases">
        <title>Draft Genome Assembly of Rhodococcus zopfii DSM44189.</title>
        <authorList>
            <person name="Sutton J.M."/>
            <person name="Akob D.M."/>
            <person name="Bushman T.J."/>
        </authorList>
    </citation>
    <scope>NUCLEOTIDE SEQUENCE [LARGE SCALE GENOMIC DNA]</scope>
    <source>
        <strain evidence="1 2">DSM 44189</strain>
    </source>
</reference>
<keyword evidence="2" id="KW-1185">Reference proteome</keyword>
<evidence type="ECO:0000313" key="2">
    <source>
        <dbReference type="Proteomes" id="UP001275440"/>
    </source>
</evidence>
<accession>A0ABU3WTG6</accession>